<reference evidence="4" key="1">
    <citation type="submission" date="2019-12" db="EMBL/GenBank/DDBJ databases">
        <title>An insight into the sialome of adult female Ixodes ricinus ticks feeding for 6 days.</title>
        <authorList>
            <person name="Perner J."/>
            <person name="Ribeiro J.M.C."/>
        </authorList>
    </citation>
    <scope>NUCLEOTIDE SEQUENCE</scope>
    <source>
        <strain evidence="4">Semi-engorged</strain>
        <tissue evidence="4">Salivary glands</tissue>
    </source>
</reference>
<keyword evidence="1" id="KW-0479">Metal-binding</keyword>
<feature type="chain" id="PRO_5025367055" evidence="2">
    <location>
        <begin position="20"/>
        <end position="183"/>
    </location>
</feature>
<dbReference type="PROSITE" id="PS50966">
    <property type="entry name" value="ZF_SWIM"/>
    <property type="match status" value="1"/>
</dbReference>
<feature type="signal peptide" evidence="2">
    <location>
        <begin position="1"/>
        <end position="19"/>
    </location>
</feature>
<evidence type="ECO:0000256" key="1">
    <source>
        <dbReference type="PROSITE-ProRule" id="PRU00325"/>
    </source>
</evidence>
<evidence type="ECO:0000259" key="3">
    <source>
        <dbReference type="PROSITE" id="PS50966"/>
    </source>
</evidence>
<protein>
    <submittedName>
        <fullName evidence="4">Putative secreted protein</fullName>
    </submittedName>
</protein>
<dbReference type="EMBL" id="GIFC01013240">
    <property type="protein sequence ID" value="MXU95323.1"/>
    <property type="molecule type" value="Transcribed_RNA"/>
</dbReference>
<dbReference type="PANTHER" id="PTHR47526">
    <property type="entry name" value="ATP-DEPENDENT DNA HELICASE"/>
    <property type="match status" value="1"/>
</dbReference>
<organism evidence="4">
    <name type="scientific">Ixodes ricinus</name>
    <name type="common">Common tick</name>
    <name type="synonym">Acarus ricinus</name>
    <dbReference type="NCBI Taxonomy" id="34613"/>
    <lineage>
        <taxon>Eukaryota</taxon>
        <taxon>Metazoa</taxon>
        <taxon>Ecdysozoa</taxon>
        <taxon>Arthropoda</taxon>
        <taxon>Chelicerata</taxon>
        <taxon>Arachnida</taxon>
        <taxon>Acari</taxon>
        <taxon>Parasitiformes</taxon>
        <taxon>Ixodida</taxon>
        <taxon>Ixodoidea</taxon>
        <taxon>Ixodidae</taxon>
        <taxon>Ixodinae</taxon>
        <taxon>Ixodes</taxon>
    </lineage>
</organism>
<accession>A0A6B0UZE9</accession>
<sequence length="183" mass="21108">MNGAVVTCGTLLSVWGTLGWRNDLSDAPAFRRQDIRLDFNRRSDISGRQLTRGWNFQEEKYIRNVQWRPNDAETEEETCFFRSTCVPSMKKGYYKQVVMMERTPTRVVHACCSCTAGLSETCQHVAGLLYAIAELKQPSCTDIPCEWVVPYKGKNNRLNDQYYLLKDFIQSVFHAHFSHLPVT</sequence>
<keyword evidence="1" id="KW-0862">Zinc</keyword>
<keyword evidence="1" id="KW-0863">Zinc-finger</keyword>
<dbReference type="InterPro" id="IPR007527">
    <property type="entry name" value="Znf_SWIM"/>
</dbReference>
<keyword evidence="2" id="KW-0732">Signal</keyword>
<evidence type="ECO:0000313" key="4">
    <source>
        <dbReference type="EMBL" id="MXU95323.1"/>
    </source>
</evidence>
<evidence type="ECO:0000256" key="2">
    <source>
        <dbReference type="SAM" id="SignalP"/>
    </source>
</evidence>
<dbReference type="AlphaFoldDB" id="A0A6B0UZE9"/>
<name>A0A6B0UZE9_IXORI</name>
<dbReference type="GO" id="GO:0008270">
    <property type="term" value="F:zinc ion binding"/>
    <property type="evidence" value="ECO:0007669"/>
    <property type="project" value="UniProtKB-KW"/>
</dbReference>
<proteinExistence type="predicted"/>
<dbReference type="PANTHER" id="PTHR47526:SF3">
    <property type="entry name" value="PHD-TYPE DOMAIN-CONTAINING PROTEIN"/>
    <property type="match status" value="1"/>
</dbReference>
<feature type="domain" description="SWIM-type" evidence="3">
    <location>
        <begin position="94"/>
        <end position="133"/>
    </location>
</feature>